<comment type="similarity">
    <text evidence="4">Belongs to the PhyH family. PHYHD1 subfamily.</text>
</comment>
<evidence type="ECO:0000256" key="4">
    <source>
        <dbReference type="ARBA" id="ARBA00038356"/>
    </source>
</evidence>
<keyword evidence="6" id="KW-1185">Reference proteome</keyword>
<reference evidence="5 6" key="1">
    <citation type="submission" date="2024-07" db="EMBL/GenBank/DDBJ databases">
        <title>Chromosome-level genome assembly of the water stick insect Ranatra chinensis (Heteroptera: Nepidae).</title>
        <authorList>
            <person name="Liu X."/>
        </authorList>
    </citation>
    <scope>NUCLEOTIDE SEQUENCE [LARGE SCALE GENOMIC DNA]</scope>
    <source>
        <strain evidence="5">Cailab_2021Rc</strain>
        <tissue evidence="5">Muscle</tissue>
    </source>
</reference>
<name>A0ABD0YHV2_9HEMI</name>
<dbReference type="AlphaFoldDB" id="A0ABD0YHV2"/>
<dbReference type="Pfam" id="PF05721">
    <property type="entry name" value="PhyH"/>
    <property type="match status" value="1"/>
</dbReference>
<evidence type="ECO:0008006" key="7">
    <source>
        <dbReference type="Google" id="ProtNLM"/>
    </source>
</evidence>
<dbReference type="Gene3D" id="2.60.120.620">
    <property type="entry name" value="q2cbj1_9rhob like domain"/>
    <property type="match status" value="1"/>
</dbReference>
<keyword evidence="2" id="KW-0479">Metal-binding</keyword>
<evidence type="ECO:0000313" key="5">
    <source>
        <dbReference type="EMBL" id="KAL1130876.1"/>
    </source>
</evidence>
<dbReference type="PANTHER" id="PTHR20883:SF15">
    <property type="entry name" value="PHYTANOYL-COA DIOXYGENASE DOMAIN-CONTAINING PROTEIN 1"/>
    <property type="match status" value="1"/>
</dbReference>
<proteinExistence type="inferred from homology"/>
<dbReference type="InterPro" id="IPR008775">
    <property type="entry name" value="Phytyl_CoA_dOase-like"/>
</dbReference>
<dbReference type="EMBL" id="JBFDAA010000007">
    <property type="protein sequence ID" value="KAL1130876.1"/>
    <property type="molecule type" value="Genomic_DNA"/>
</dbReference>
<comment type="cofactor">
    <cofactor evidence="1">
        <name>Fe cation</name>
        <dbReference type="ChEBI" id="CHEBI:24875"/>
    </cofactor>
</comment>
<gene>
    <name evidence="5" type="ORF">AAG570_012117</name>
</gene>
<sequence length="275" mass="31595">QLQNEGFLIIEDFLTEKEVEELKNAGEELAKNIPKDIRKTVFTTTSTPQSKTSYFVESGDKICYFFEPDALDENGELKIPAELSLNKVGHALHWLHPTFKNISFSNKVKELCYKLRYKDPVILQSMYIYKNPGVGSEVISHQDSTFLHTDPETLIGFWFALDDATQENGCLWFIPGSHTSGIHRRYMRNQDPNSQELLIYDRPPILYPTSSFSPFPVTKGTCVVIHGRVVHKSEHNKSSKSRHAYTFHVMDVESKYSPENWLQSPQGFPLIYTNE</sequence>
<evidence type="ECO:0000256" key="3">
    <source>
        <dbReference type="ARBA" id="ARBA00023004"/>
    </source>
</evidence>
<dbReference type="GO" id="GO:0046872">
    <property type="term" value="F:metal ion binding"/>
    <property type="evidence" value="ECO:0007669"/>
    <property type="project" value="UniProtKB-KW"/>
</dbReference>
<organism evidence="5 6">
    <name type="scientific">Ranatra chinensis</name>
    <dbReference type="NCBI Taxonomy" id="642074"/>
    <lineage>
        <taxon>Eukaryota</taxon>
        <taxon>Metazoa</taxon>
        <taxon>Ecdysozoa</taxon>
        <taxon>Arthropoda</taxon>
        <taxon>Hexapoda</taxon>
        <taxon>Insecta</taxon>
        <taxon>Pterygota</taxon>
        <taxon>Neoptera</taxon>
        <taxon>Paraneoptera</taxon>
        <taxon>Hemiptera</taxon>
        <taxon>Heteroptera</taxon>
        <taxon>Panheteroptera</taxon>
        <taxon>Nepomorpha</taxon>
        <taxon>Nepidae</taxon>
        <taxon>Ranatrinae</taxon>
        <taxon>Ranatra</taxon>
    </lineage>
</organism>
<evidence type="ECO:0000313" key="6">
    <source>
        <dbReference type="Proteomes" id="UP001558652"/>
    </source>
</evidence>
<evidence type="ECO:0000256" key="1">
    <source>
        <dbReference type="ARBA" id="ARBA00001962"/>
    </source>
</evidence>
<dbReference type="Proteomes" id="UP001558652">
    <property type="component" value="Unassembled WGS sequence"/>
</dbReference>
<dbReference type="SUPFAM" id="SSF51197">
    <property type="entry name" value="Clavaminate synthase-like"/>
    <property type="match status" value="1"/>
</dbReference>
<keyword evidence="3" id="KW-0408">Iron</keyword>
<feature type="non-terminal residue" evidence="5">
    <location>
        <position position="1"/>
    </location>
</feature>
<protein>
    <recommendedName>
        <fullName evidence="7">Phytanoyl-CoA dioxygenase domain containing 1</fullName>
    </recommendedName>
</protein>
<dbReference type="PANTHER" id="PTHR20883">
    <property type="entry name" value="PHYTANOYL-COA DIOXYGENASE DOMAIN CONTAINING 1"/>
    <property type="match status" value="1"/>
</dbReference>
<evidence type="ECO:0000256" key="2">
    <source>
        <dbReference type="ARBA" id="ARBA00022723"/>
    </source>
</evidence>
<comment type="caution">
    <text evidence="5">The sequence shown here is derived from an EMBL/GenBank/DDBJ whole genome shotgun (WGS) entry which is preliminary data.</text>
</comment>
<accession>A0ABD0YHV2</accession>